<evidence type="ECO:0000313" key="2">
    <source>
        <dbReference type="Proteomes" id="UP000054632"/>
    </source>
</evidence>
<sequence length="74" mass="8650">MQHAPALSIHGTFTTEMDFDKIKNITMVTDHDESFGGIEVFRKICQFVLVVALRFHFKRTIRISNLRKMQIARL</sequence>
<gene>
    <name evidence="1" type="ORF">T4A_8965</name>
</gene>
<evidence type="ECO:0000313" key="1">
    <source>
        <dbReference type="EMBL" id="KRY70342.1"/>
    </source>
</evidence>
<dbReference type="Proteomes" id="UP000054632">
    <property type="component" value="Unassembled WGS sequence"/>
</dbReference>
<protein>
    <submittedName>
        <fullName evidence="1">Uncharacterized protein</fullName>
    </submittedName>
</protein>
<comment type="caution">
    <text evidence="1">The sequence shown here is derived from an EMBL/GenBank/DDBJ whole genome shotgun (WGS) entry which is preliminary data.</text>
</comment>
<accession>A0A0V1E9L3</accession>
<dbReference type="AlphaFoldDB" id="A0A0V1E9L3"/>
<organism evidence="1 2">
    <name type="scientific">Trichinella pseudospiralis</name>
    <name type="common">Parasitic roundworm</name>
    <dbReference type="NCBI Taxonomy" id="6337"/>
    <lineage>
        <taxon>Eukaryota</taxon>
        <taxon>Metazoa</taxon>
        <taxon>Ecdysozoa</taxon>
        <taxon>Nematoda</taxon>
        <taxon>Enoplea</taxon>
        <taxon>Dorylaimia</taxon>
        <taxon>Trichinellida</taxon>
        <taxon>Trichinellidae</taxon>
        <taxon>Trichinella</taxon>
    </lineage>
</organism>
<dbReference type="EMBL" id="JYDR01000075">
    <property type="protein sequence ID" value="KRY70342.1"/>
    <property type="molecule type" value="Genomic_DNA"/>
</dbReference>
<proteinExistence type="predicted"/>
<reference evidence="1 2" key="1">
    <citation type="submission" date="2015-01" db="EMBL/GenBank/DDBJ databases">
        <title>Evolution of Trichinella species and genotypes.</title>
        <authorList>
            <person name="Korhonen P.K."/>
            <person name="Edoardo P."/>
            <person name="Giuseppe L.R."/>
            <person name="Gasser R.B."/>
        </authorList>
    </citation>
    <scope>NUCLEOTIDE SEQUENCE [LARGE SCALE GENOMIC DNA]</scope>
    <source>
        <strain evidence="1">ISS13</strain>
    </source>
</reference>
<name>A0A0V1E9L3_TRIPS</name>